<feature type="non-terminal residue" evidence="11">
    <location>
        <position position="249"/>
    </location>
</feature>
<dbReference type="AlphaFoldDB" id="A0A5C4M4K3"/>
<name>A0A5C4M4K3_9ACTN</name>
<dbReference type="Gene3D" id="3.20.190.10">
    <property type="entry name" value="MutM-like, N-terminal"/>
    <property type="match status" value="1"/>
</dbReference>
<dbReference type="InterPro" id="IPR035937">
    <property type="entry name" value="FPG_N"/>
</dbReference>
<dbReference type="GO" id="GO:0000703">
    <property type="term" value="F:oxidized pyrimidine nucleobase lesion DNA N-glycosylase activity"/>
    <property type="evidence" value="ECO:0007669"/>
    <property type="project" value="TreeGrafter"/>
</dbReference>
<dbReference type="EMBL" id="VDFR01000239">
    <property type="protein sequence ID" value="TNC27499.1"/>
    <property type="molecule type" value="Genomic_DNA"/>
</dbReference>
<evidence type="ECO:0000256" key="7">
    <source>
        <dbReference type="ARBA" id="ARBA00023239"/>
    </source>
</evidence>
<dbReference type="RefSeq" id="WP_139107364.1">
    <property type="nucleotide sequence ID" value="NZ_VDFR01000239.1"/>
</dbReference>
<dbReference type="InterPro" id="IPR012319">
    <property type="entry name" value="FPG_cat"/>
</dbReference>
<feature type="domain" description="Formamidopyrimidine-DNA glycosylase catalytic" evidence="10">
    <location>
        <begin position="2"/>
        <end position="88"/>
    </location>
</feature>
<reference evidence="11 12" key="1">
    <citation type="submission" date="2019-05" db="EMBL/GenBank/DDBJ databases">
        <title>Mumia sp. nov., isolated from the intestinal contents of plateau pika (Ochotona curzoniae) in the Qinghai-Tibet plateau of China.</title>
        <authorList>
            <person name="Tian Z."/>
        </authorList>
    </citation>
    <scope>NUCLEOTIDE SEQUENCE [LARGE SCALE GENOMIC DNA]</scope>
    <source>
        <strain evidence="12">527</strain>
    </source>
</reference>
<keyword evidence="3" id="KW-0227">DNA damage</keyword>
<dbReference type="PANTHER" id="PTHR42697">
    <property type="entry name" value="ENDONUCLEASE 8"/>
    <property type="match status" value="1"/>
</dbReference>
<keyword evidence="7" id="KW-0456">Lyase</keyword>
<evidence type="ECO:0000256" key="5">
    <source>
        <dbReference type="ARBA" id="ARBA00023125"/>
    </source>
</evidence>
<evidence type="ECO:0000259" key="10">
    <source>
        <dbReference type="PROSITE" id="PS51068"/>
    </source>
</evidence>
<keyword evidence="5" id="KW-0238">DNA-binding</keyword>
<keyword evidence="9" id="KW-0326">Glycosidase</keyword>
<evidence type="ECO:0000256" key="1">
    <source>
        <dbReference type="ARBA" id="ARBA00009409"/>
    </source>
</evidence>
<dbReference type="InterPro" id="IPR015886">
    <property type="entry name" value="H2TH_FPG"/>
</dbReference>
<dbReference type="SUPFAM" id="SSF46946">
    <property type="entry name" value="S13-like H2TH domain"/>
    <property type="match status" value="1"/>
</dbReference>
<dbReference type="CDD" id="cd08971">
    <property type="entry name" value="AcNei2_N"/>
    <property type="match status" value="1"/>
</dbReference>
<dbReference type="OrthoDB" id="9800855at2"/>
<dbReference type="GO" id="GO:0008270">
    <property type="term" value="F:zinc ion binding"/>
    <property type="evidence" value="ECO:0007669"/>
    <property type="project" value="InterPro"/>
</dbReference>
<proteinExistence type="inferred from homology"/>
<dbReference type="Gene3D" id="1.10.8.50">
    <property type="match status" value="1"/>
</dbReference>
<sequence length="249" mass="27679">MPEGDAVWRTARRLDGALRGRTLVRTDFRVPQLATADLAGETVHEVTSRGKHLFARIGDVALHTRLGMDGSWRTSDAGARWSRPAHEARVVLATKRVQAVGFLLPTVELLSLEQADAVRARLGPDLLDPEFDAVEARRRLDAERRRNLGEALLDQSNLAGVGNIFRNEILYVRGLHPDTTVADDPDLSRTIATARRMLLVNRDFPAIVTTGVDRRGQRTWVYGRGGEPCRRCGTRIERRAPVVTQTHGV</sequence>
<comment type="caution">
    <text evidence="11">The sequence shown here is derived from an EMBL/GenBank/DDBJ whole genome shotgun (WGS) entry which is preliminary data.</text>
</comment>
<evidence type="ECO:0000313" key="11">
    <source>
        <dbReference type="EMBL" id="TNC27499.1"/>
    </source>
</evidence>
<comment type="similarity">
    <text evidence="1">Belongs to the FPG family.</text>
</comment>
<dbReference type="SMART" id="SM01232">
    <property type="entry name" value="H2TH"/>
    <property type="match status" value="1"/>
</dbReference>
<evidence type="ECO:0000256" key="3">
    <source>
        <dbReference type="ARBA" id="ARBA00022763"/>
    </source>
</evidence>
<dbReference type="EC" id="4.2.99.18" evidence="2"/>
<keyword evidence="8" id="KW-0511">Multifunctional enzyme</keyword>
<dbReference type="PANTHER" id="PTHR42697:SF1">
    <property type="entry name" value="ENDONUCLEASE 8"/>
    <property type="match status" value="1"/>
</dbReference>
<dbReference type="PROSITE" id="PS51068">
    <property type="entry name" value="FPG_CAT"/>
    <property type="match status" value="1"/>
</dbReference>
<dbReference type="Proteomes" id="UP000306740">
    <property type="component" value="Unassembled WGS sequence"/>
</dbReference>
<dbReference type="InterPro" id="IPR010979">
    <property type="entry name" value="Ribosomal_uS13-like_H2TH"/>
</dbReference>
<evidence type="ECO:0000256" key="9">
    <source>
        <dbReference type="ARBA" id="ARBA00023295"/>
    </source>
</evidence>
<gene>
    <name evidence="11" type="ORF">FHE65_34225</name>
</gene>
<evidence type="ECO:0000256" key="6">
    <source>
        <dbReference type="ARBA" id="ARBA00023204"/>
    </source>
</evidence>
<dbReference type="GO" id="GO:0140078">
    <property type="term" value="F:class I DNA-(apurinic or apyrimidinic site) endonuclease activity"/>
    <property type="evidence" value="ECO:0007669"/>
    <property type="project" value="UniProtKB-EC"/>
</dbReference>
<dbReference type="Pfam" id="PF01149">
    <property type="entry name" value="Fapy_DNA_glyco"/>
    <property type="match status" value="1"/>
</dbReference>
<protein>
    <recommendedName>
        <fullName evidence="2">DNA-(apurinic or apyrimidinic site) lyase</fullName>
        <ecNumber evidence="2">4.2.99.18</ecNumber>
    </recommendedName>
</protein>
<dbReference type="GO" id="GO:0006284">
    <property type="term" value="P:base-excision repair"/>
    <property type="evidence" value="ECO:0007669"/>
    <property type="project" value="InterPro"/>
</dbReference>
<dbReference type="GO" id="GO:0003684">
    <property type="term" value="F:damaged DNA binding"/>
    <property type="evidence" value="ECO:0007669"/>
    <property type="project" value="InterPro"/>
</dbReference>
<dbReference type="InterPro" id="IPR044090">
    <property type="entry name" value="Nei2_N"/>
</dbReference>
<dbReference type="Pfam" id="PF06831">
    <property type="entry name" value="H2TH"/>
    <property type="match status" value="1"/>
</dbReference>
<dbReference type="SUPFAM" id="SSF57716">
    <property type="entry name" value="Glucocorticoid receptor-like (DNA-binding domain)"/>
    <property type="match status" value="1"/>
</dbReference>
<evidence type="ECO:0000256" key="4">
    <source>
        <dbReference type="ARBA" id="ARBA00022801"/>
    </source>
</evidence>
<evidence type="ECO:0000256" key="8">
    <source>
        <dbReference type="ARBA" id="ARBA00023268"/>
    </source>
</evidence>
<accession>A0A5C4M4K3</accession>
<evidence type="ECO:0000256" key="2">
    <source>
        <dbReference type="ARBA" id="ARBA00012720"/>
    </source>
</evidence>
<dbReference type="SMART" id="SM00898">
    <property type="entry name" value="Fapy_DNA_glyco"/>
    <property type="match status" value="1"/>
</dbReference>
<organism evidence="11 12">
    <name type="scientific">Mumia zhuanghuii</name>
    <dbReference type="NCBI Taxonomy" id="2585211"/>
    <lineage>
        <taxon>Bacteria</taxon>
        <taxon>Bacillati</taxon>
        <taxon>Actinomycetota</taxon>
        <taxon>Actinomycetes</taxon>
        <taxon>Propionibacteriales</taxon>
        <taxon>Nocardioidaceae</taxon>
        <taxon>Mumia</taxon>
    </lineage>
</organism>
<keyword evidence="4" id="KW-0378">Hydrolase</keyword>
<dbReference type="SUPFAM" id="SSF81624">
    <property type="entry name" value="N-terminal domain of MutM-like DNA repair proteins"/>
    <property type="match status" value="1"/>
</dbReference>
<evidence type="ECO:0000313" key="12">
    <source>
        <dbReference type="Proteomes" id="UP000306740"/>
    </source>
</evidence>
<keyword evidence="6" id="KW-0234">DNA repair</keyword>